<proteinExistence type="predicted"/>
<sequence>MKKTVLHTFLGVLFAFCLMITLLITSVEAVCYWTPGYFEKEYTKYNVLNDLPEMTMDDLLNVTDQMMDYLRGDREDLHVWTTIGGEYREFFTEREIAHMEDVRGLFLGAMALRRICLAVIILSLVLICATKGKLKKVLPPAVFGGTLLFFAAAALIGLIVSTDFNRYFIIFHHIFFNNDLWILDPAVDMLINIVPEPFFMDTAARILLTYGVCTLAVLALSFFFMMKNQKASAAQKDRFK</sequence>
<reference evidence="2" key="1">
    <citation type="submission" date="2020-10" db="EMBL/GenBank/DDBJ databases">
        <authorList>
            <person name="Gilroy R."/>
        </authorList>
    </citation>
    <scope>NUCLEOTIDE SEQUENCE</scope>
    <source>
        <strain evidence="2">CHK123-3438</strain>
    </source>
</reference>
<organism evidence="2 3">
    <name type="scientific">Candidatus Caccovicinus merdipullorum</name>
    <dbReference type="NCBI Taxonomy" id="2840724"/>
    <lineage>
        <taxon>Bacteria</taxon>
        <taxon>Bacillati</taxon>
        <taxon>Bacillota</taxon>
        <taxon>Clostridia</taxon>
        <taxon>Eubacteriales</taxon>
        <taxon>Candidatus Caccovicinus</taxon>
    </lineage>
</organism>
<reference evidence="2" key="2">
    <citation type="journal article" date="2021" name="PeerJ">
        <title>Extensive microbial diversity within the chicken gut microbiome revealed by metagenomics and culture.</title>
        <authorList>
            <person name="Gilroy R."/>
            <person name="Ravi A."/>
            <person name="Getino M."/>
            <person name="Pursley I."/>
            <person name="Horton D.L."/>
            <person name="Alikhan N.F."/>
            <person name="Baker D."/>
            <person name="Gharbi K."/>
            <person name="Hall N."/>
            <person name="Watson M."/>
            <person name="Adriaenssens E.M."/>
            <person name="Foster-Nyarko E."/>
            <person name="Jarju S."/>
            <person name="Secka A."/>
            <person name="Antonio M."/>
            <person name="Oren A."/>
            <person name="Chaudhuri R.R."/>
            <person name="La Ragione R."/>
            <person name="Hildebrand F."/>
            <person name="Pallen M.J."/>
        </authorList>
    </citation>
    <scope>NUCLEOTIDE SEQUENCE</scope>
    <source>
        <strain evidence="2">CHK123-3438</strain>
    </source>
</reference>
<feature type="transmembrane region" description="Helical" evidence="1">
    <location>
        <begin position="105"/>
        <end position="129"/>
    </location>
</feature>
<dbReference type="Pfam" id="PF07314">
    <property type="entry name" value="Lit"/>
    <property type="match status" value="1"/>
</dbReference>
<dbReference type="NCBIfam" id="TIGR01906">
    <property type="entry name" value="integ_TIGR01906"/>
    <property type="match status" value="1"/>
</dbReference>
<keyword evidence="1" id="KW-1133">Transmembrane helix</keyword>
<dbReference type="InterPro" id="IPR010178">
    <property type="entry name" value="Lit"/>
</dbReference>
<keyword evidence="1" id="KW-0472">Membrane</keyword>
<accession>A0A9D1KE23</accession>
<dbReference type="AlphaFoldDB" id="A0A9D1KE23"/>
<comment type="caution">
    <text evidence="2">The sequence shown here is derived from an EMBL/GenBank/DDBJ whole genome shotgun (WGS) entry which is preliminary data.</text>
</comment>
<evidence type="ECO:0000256" key="1">
    <source>
        <dbReference type="SAM" id="Phobius"/>
    </source>
</evidence>
<dbReference type="Proteomes" id="UP000886860">
    <property type="component" value="Unassembled WGS sequence"/>
</dbReference>
<name>A0A9D1KE23_9FIRM</name>
<evidence type="ECO:0000313" key="2">
    <source>
        <dbReference type="EMBL" id="HIT41023.1"/>
    </source>
</evidence>
<protein>
    <submittedName>
        <fullName evidence="2">TIGR01906 family membrane protein</fullName>
    </submittedName>
</protein>
<gene>
    <name evidence="2" type="ORF">IAB60_02800</name>
</gene>
<dbReference type="EMBL" id="DVKS01000048">
    <property type="protein sequence ID" value="HIT41023.1"/>
    <property type="molecule type" value="Genomic_DNA"/>
</dbReference>
<feature type="transmembrane region" description="Helical" evidence="1">
    <location>
        <begin position="207"/>
        <end position="226"/>
    </location>
</feature>
<feature type="transmembrane region" description="Helical" evidence="1">
    <location>
        <begin position="141"/>
        <end position="160"/>
    </location>
</feature>
<keyword evidence="1" id="KW-0812">Transmembrane</keyword>
<evidence type="ECO:0000313" key="3">
    <source>
        <dbReference type="Proteomes" id="UP000886860"/>
    </source>
</evidence>